<keyword evidence="4" id="KW-1003">Cell membrane</keyword>
<dbReference type="EMBL" id="CP022521">
    <property type="protein sequence ID" value="ASO20146.1"/>
    <property type="molecule type" value="Genomic_DNA"/>
</dbReference>
<evidence type="ECO:0000256" key="7">
    <source>
        <dbReference type="ARBA" id="ARBA00023136"/>
    </source>
</evidence>
<keyword evidence="6 9" id="KW-1133">Transmembrane helix</keyword>
<dbReference type="AlphaFoldDB" id="A0A221W340"/>
<evidence type="ECO:0000256" key="1">
    <source>
        <dbReference type="ARBA" id="ARBA00004651"/>
    </source>
</evidence>
<dbReference type="FunFam" id="1.10.3470.10:FF:000001">
    <property type="entry name" value="Vitamin B12 ABC transporter permease BtuC"/>
    <property type="match status" value="1"/>
</dbReference>
<dbReference type="KEGG" id="ahg:AHOG_12515"/>
<feature type="transmembrane region" description="Helical" evidence="9">
    <location>
        <begin position="361"/>
        <end position="378"/>
    </location>
</feature>
<accession>A0A221W340</accession>
<dbReference type="PANTHER" id="PTHR30472:SF1">
    <property type="entry name" value="FE(3+) DICITRATE TRANSPORT SYSTEM PERMEASE PROTEIN FECC-RELATED"/>
    <property type="match status" value="1"/>
</dbReference>
<comment type="similarity">
    <text evidence="2">Belongs to the binding-protein-dependent transport system permease family. FecCD subfamily.</text>
</comment>
<feature type="region of interest" description="Disordered" evidence="8">
    <location>
        <begin position="1"/>
        <end position="46"/>
    </location>
</feature>
<dbReference type="PANTHER" id="PTHR30472">
    <property type="entry name" value="FERRIC ENTEROBACTIN TRANSPORT SYSTEM PERMEASE PROTEIN"/>
    <property type="match status" value="1"/>
</dbReference>
<dbReference type="GO" id="GO:0005886">
    <property type="term" value="C:plasma membrane"/>
    <property type="evidence" value="ECO:0007669"/>
    <property type="project" value="UniProtKB-SubCell"/>
</dbReference>
<evidence type="ECO:0000256" key="3">
    <source>
        <dbReference type="ARBA" id="ARBA00022448"/>
    </source>
</evidence>
<evidence type="ECO:0000256" key="6">
    <source>
        <dbReference type="ARBA" id="ARBA00022989"/>
    </source>
</evidence>
<evidence type="ECO:0000256" key="2">
    <source>
        <dbReference type="ARBA" id="ARBA00007935"/>
    </source>
</evidence>
<evidence type="ECO:0000256" key="8">
    <source>
        <dbReference type="SAM" id="MobiDB-lite"/>
    </source>
</evidence>
<evidence type="ECO:0000256" key="5">
    <source>
        <dbReference type="ARBA" id="ARBA00022692"/>
    </source>
</evidence>
<feature type="transmembrane region" description="Helical" evidence="9">
    <location>
        <begin position="328"/>
        <end position="349"/>
    </location>
</feature>
<dbReference type="InterPro" id="IPR000522">
    <property type="entry name" value="ABC_transptr_permease_BtuC"/>
</dbReference>
<name>A0A221W340_9PSEU</name>
<dbReference type="GO" id="GO:0022857">
    <property type="term" value="F:transmembrane transporter activity"/>
    <property type="evidence" value="ECO:0007669"/>
    <property type="project" value="InterPro"/>
</dbReference>
<dbReference type="Gene3D" id="1.10.3470.10">
    <property type="entry name" value="ABC transporter involved in vitamin B12 uptake, BtuC"/>
    <property type="match status" value="1"/>
</dbReference>
<dbReference type="Proteomes" id="UP000204221">
    <property type="component" value="Chromosome"/>
</dbReference>
<feature type="transmembrane region" description="Helical" evidence="9">
    <location>
        <begin position="50"/>
        <end position="74"/>
    </location>
</feature>
<protein>
    <submittedName>
        <fullName evidence="10">Putative siderophore transport system permease protein YfiZ</fullName>
    </submittedName>
</protein>
<gene>
    <name evidence="10" type="primary">yfiZ1</name>
    <name evidence="10" type="ORF">AHOG_12515</name>
</gene>
<dbReference type="Pfam" id="PF01032">
    <property type="entry name" value="FecCD"/>
    <property type="match status" value="1"/>
</dbReference>
<sequence>MTIPRSAESEPRRGSDCPRGDGPGPTVADSTAAADPATTVPGGRPSPRRALGLGAGLIGLGLVLLLAVLAGLAVGTRPIPLSVVLEAFSHDGFWTFDPADGDHLVIHEMRLPRTLLGILAGVALGVAGALMQGVTRNPLADPGILGVNAGAAFFVVTAISVLGVTSLTGYVWFGFAGAAASVLVIYGIAAMGREGATPLKLALAGAAMNAALSSLTTAVLVTDDAAFDRFRFWQVGALAGRGMDVVTQALIFVCAGLLIALVCGRLLNALSLGEDLARSLGRDVGRDRLFVLIAVIVLCGTATAAAGPIGFVGLAVPHVARLITGPDYRWILAYSALLAPILLLTADVLGRVVAHPGELQVGLVTAVLGAPLFIALIRRRRLVEL</sequence>
<feature type="transmembrane region" description="Helical" evidence="9">
    <location>
        <begin position="249"/>
        <end position="268"/>
    </location>
</feature>
<organism evidence="10 11">
    <name type="scientific">Actinoalloteichus hoggarensis</name>
    <dbReference type="NCBI Taxonomy" id="1470176"/>
    <lineage>
        <taxon>Bacteria</taxon>
        <taxon>Bacillati</taxon>
        <taxon>Actinomycetota</taxon>
        <taxon>Actinomycetes</taxon>
        <taxon>Pseudonocardiales</taxon>
        <taxon>Pseudonocardiaceae</taxon>
        <taxon>Actinoalloteichus</taxon>
    </lineage>
</organism>
<keyword evidence="3" id="KW-0813">Transport</keyword>
<reference evidence="10 11" key="1">
    <citation type="submission" date="2017-07" db="EMBL/GenBank/DDBJ databases">
        <title>Complete genome sequence of Actinoalloteichus hoggarensis DSM 45943, type strain of Actinoalloteichus hoggarensis.</title>
        <authorList>
            <person name="Ruckert C."/>
            <person name="Nouioui I."/>
            <person name="Willmese J."/>
            <person name="van Wezel G."/>
            <person name="Klenk H.-P."/>
            <person name="Kalinowski J."/>
            <person name="Zotchev S.B."/>
        </authorList>
    </citation>
    <scope>NUCLEOTIDE SEQUENCE [LARGE SCALE GENOMIC DNA]</scope>
    <source>
        <strain evidence="10 11">DSM 45943</strain>
    </source>
</reference>
<keyword evidence="7 9" id="KW-0472">Membrane</keyword>
<feature type="compositionally biased region" description="Basic and acidic residues" evidence="8">
    <location>
        <begin position="7"/>
        <end position="19"/>
    </location>
</feature>
<proteinExistence type="inferred from homology"/>
<feature type="transmembrane region" description="Helical" evidence="9">
    <location>
        <begin position="170"/>
        <end position="189"/>
    </location>
</feature>
<dbReference type="CDD" id="cd06550">
    <property type="entry name" value="TM_ABC_iron-siderophores_like"/>
    <property type="match status" value="1"/>
</dbReference>
<evidence type="ECO:0000313" key="11">
    <source>
        <dbReference type="Proteomes" id="UP000204221"/>
    </source>
</evidence>
<feature type="compositionally biased region" description="Low complexity" evidence="8">
    <location>
        <begin position="25"/>
        <end position="41"/>
    </location>
</feature>
<dbReference type="SUPFAM" id="SSF81345">
    <property type="entry name" value="ABC transporter involved in vitamin B12 uptake, BtuC"/>
    <property type="match status" value="1"/>
</dbReference>
<feature type="transmembrane region" description="Helical" evidence="9">
    <location>
        <begin position="143"/>
        <end position="164"/>
    </location>
</feature>
<evidence type="ECO:0000256" key="9">
    <source>
        <dbReference type="SAM" id="Phobius"/>
    </source>
</evidence>
<feature type="transmembrane region" description="Helical" evidence="9">
    <location>
        <begin position="201"/>
        <end position="221"/>
    </location>
</feature>
<feature type="transmembrane region" description="Helical" evidence="9">
    <location>
        <begin position="114"/>
        <end position="131"/>
    </location>
</feature>
<evidence type="ECO:0000256" key="4">
    <source>
        <dbReference type="ARBA" id="ARBA00022475"/>
    </source>
</evidence>
<comment type="subcellular location">
    <subcellularLocation>
        <location evidence="1">Cell membrane</location>
        <topology evidence="1">Multi-pass membrane protein</topology>
    </subcellularLocation>
</comment>
<dbReference type="InterPro" id="IPR037294">
    <property type="entry name" value="ABC_BtuC-like"/>
</dbReference>
<keyword evidence="5 9" id="KW-0812">Transmembrane</keyword>
<feature type="transmembrane region" description="Helical" evidence="9">
    <location>
        <begin position="289"/>
        <end position="316"/>
    </location>
</feature>
<keyword evidence="11" id="KW-1185">Reference proteome</keyword>
<dbReference type="GO" id="GO:0033214">
    <property type="term" value="P:siderophore-iron import into cell"/>
    <property type="evidence" value="ECO:0007669"/>
    <property type="project" value="TreeGrafter"/>
</dbReference>
<evidence type="ECO:0000313" key="10">
    <source>
        <dbReference type="EMBL" id="ASO20146.1"/>
    </source>
</evidence>